<dbReference type="Pfam" id="PF00072">
    <property type="entry name" value="Response_reg"/>
    <property type="match status" value="1"/>
</dbReference>
<dbReference type="Proteomes" id="UP001620461">
    <property type="component" value="Unassembled WGS sequence"/>
</dbReference>
<feature type="domain" description="Response regulatory" evidence="5">
    <location>
        <begin position="9"/>
        <end position="118"/>
    </location>
</feature>
<dbReference type="PANTHER" id="PTHR48111:SF40">
    <property type="entry name" value="PHOSPHATE REGULON TRANSCRIPTIONAL REGULATORY PROTEIN PHOB"/>
    <property type="match status" value="1"/>
</dbReference>
<protein>
    <submittedName>
        <fullName evidence="6">Response regulator</fullName>
    </submittedName>
</protein>
<keyword evidence="3" id="KW-0238">DNA-binding</keyword>
<evidence type="ECO:0000256" key="3">
    <source>
        <dbReference type="ARBA" id="ARBA00023125"/>
    </source>
</evidence>
<dbReference type="PROSITE" id="PS50110">
    <property type="entry name" value="RESPONSE_REGULATORY"/>
    <property type="match status" value="1"/>
</dbReference>
<keyword evidence="1 4" id="KW-0597">Phosphoprotein</keyword>
<dbReference type="Gene3D" id="3.40.50.2300">
    <property type="match status" value="1"/>
</dbReference>
<accession>A0ABW8JEU0</accession>
<comment type="caution">
    <text evidence="6">The sequence shown here is derived from an EMBL/GenBank/DDBJ whole genome shotgun (WGS) entry which is preliminary data.</text>
</comment>
<organism evidence="6 7">
    <name type="scientific">Dyella jejuensis</name>
    <dbReference type="NCBI Taxonomy" id="1432009"/>
    <lineage>
        <taxon>Bacteria</taxon>
        <taxon>Pseudomonadati</taxon>
        <taxon>Pseudomonadota</taxon>
        <taxon>Gammaproteobacteria</taxon>
        <taxon>Lysobacterales</taxon>
        <taxon>Rhodanobacteraceae</taxon>
        <taxon>Dyella</taxon>
    </lineage>
</organism>
<evidence type="ECO:0000313" key="6">
    <source>
        <dbReference type="EMBL" id="MFK2898810.1"/>
    </source>
</evidence>
<sequence length="118" mass="13154">MAKILTGRKILIVEDDYLLAQVLADMLEEAGADIIGTVGWLAEALAIATDRQTQFDTAILDINLHEQETYAVADLLTERGVKVLFCTGYSTIRAEYQHYPRCIKPFRVQALLAALVKE</sequence>
<feature type="modified residue" description="4-aspartylphosphate" evidence="4">
    <location>
        <position position="61"/>
    </location>
</feature>
<dbReference type="PANTHER" id="PTHR48111">
    <property type="entry name" value="REGULATOR OF RPOS"/>
    <property type="match status" value="1"/>
</dbReference>
<keyword evidence="7" id="KW-1185">Reference proteome</keyword>
<dbReference type="InterPro" id="IPR039420">
    <property type="entry name" value="WalR-like"/>
</dbReference>
<dbReference type="RefSeq" id="WP_404543850.1">
    <property type="nucleotide sequence ID" value="NZ_JADIKJ010000001.1"/>
</dbReference>
<dbReference type="SUPFAM" id="SSF52172">
    <property type="entry name" value="CheY-like"/>
    <property type="match status" value="1"/>
</dbReference>
<name>A0ABW8JEU0_9GAMM</name>
<keyword evidence="2" id="KW-0902">Two-component regulatory system</keyword>
<gene>
    <name evidence="6" type="ORF">ISP15_00470</name>
</gene>
<dbReference type="InterPro" id="IPR001789">
    <property type="entry name" value="Sig_transdc_resp-reg_receiver"/>
</dbReference>
<evidence type="ECO:0000256" key="1">
    <source>
        <dbReference type="ARBA" id="ARBA00022553"/>
    </source>
</evidence>
<evidence type="ECO:0000256" key="2">
    <source>
        <dbReference type="ARBA" id="ARBA00023012"/>
    </source>
</evidence>
<evidence type="ECO:0000313" key="7">
    <source>
        <dbReference type="Proteomes" id="UP001620461"/>
    </source>
</evidence>
<evidence type="ECO:0000256" key="4">
    <source>
        <dbReference type="PROSITE-ProRule" id="PRU00169"/>
    </source>
</evidence>
<dbReference type="SMART" id="SM00448">
    <property type="entry name" value="REC"/>
    <property type="match status" value="1"/>
</dbReference>
<proteinExistence type="predicted"/>
<dbReference type="EMBL" id="JADIKJ010000001">
    <property type="protein sequence ID" value="MFK2898810.1"/>
    <property type="molecule type" value="Genomic_DNA"/>
</dbReference>
<dbReference type="InterPro" id="IPR011006">
    <property type="entry name" value="CheY-like_superfamily"/>
</dbReference>
<reference evidence="6 7" key="1">
    <citation type="submission" date="2020-10" db="EMBL/GenBank/DDBJ databases">
        <title>Phylogeny of dyella-like bacteria.</title>
        <authorList>
            <person name="Fu J."/>
        </authorList>
    </citation>
    <scope>NUCLEOTIDE SEQUENCE [LARGE SCALE GENOMIC DNA]</scope>
    <source>
        <strain evidence="6 7">JP1</strain>
    </source>
</reference>
<evidence type="ECO:0000259" key="5">
    <source>
        <dbReference type="PROSITE" id="PS50110"/>
    </source>
</evidence>